<comment type="caution">
    <text evidence="1">The sequence shown here is derived from an EMBL/GenBank/DDBJ whole genome shotgun (WGS) entry which is preliminary data.</text>
</comment>
<dbReference type="EMBL" id="JASZZN010000008">
    <property type="protein sequence ID" value="MDM4016396.1"/>
    <property type="molecule type" value="Genomic_DNA"/>
</dbReference>
<reference evidence="1 2" key="1">
    <citation type="submission" date="2023-06" db="EMBL/GenBank/DDBJ databases">
        <title>Roseiconus lacunae JC819 isolated from Gulf of Mannar region, Tamil Nadu.</title>
        <authorList>
            <person name="Pk S."/>
            <person name="Ch S."/>
            <person name="Ch V.R."/>
        </authorList>
    </citation>
    <scope>NUCLEOTIDE SEQUENCE [LARGE SCALE GENOMIC DNA]</scope>
    <source>
        <strain evidence="1 2">JC819</strain>
    </source>
</reference>
<keyword evidence="2" id="KW-1185">Reference proteome</keyword>
<proteinExistence type="predicted"/>
<dbReference type="Proteomes" id="UP001239462">
    <property type="component" value="Unassembled WGS sequence"/>
</dbReference>
<evidence type="ECO:0000313" key="2">
    <source>
        <dbReference type="Proteomes" id="UP001239462"/>
    </source>
</evidence>
<gene>
    <name evidence="1" type="ORF">QTN89_13210</name>
</gene>
<protein>
    <submittedName>
        <fullName evidence="1">Uncharacterized protein</fullName>
    </submittedName>
</protein>
<name>A0ABT7PJM9_9BACT</name>
<evidence type="ECO:0000313" key="1">
    <source>
        <dbReference type="EMBL" id="MDM4016396.1"/>
    </source>
</evidence>
<sequence>MTRVPKLDLSAGDNGEGLRTISTVGQTGHGLATIYRDFLVPVRVSVCLVAEGGL</sequence>
<dbReference type="RefSeq" id="WP_160149579.1">
    <property type="nucleotide sequence ID" value="NZ_CP141221.1"/>
</dbReference>
<organism evidence="1 2">
    <name type="scientific">Roseiconus lacunae</name>
    <dbReference type="NCBI Taxonomy" id="2605694"/>
    <lineage>
        <taxon>Bacteria</taxon>
        <taxon>Pseudomonadati</taxon>
        <taxon>Planctomycetota</taxon>
        <taxon>Planctomycetia</taxon>
        <taxon>Pirellulales</taxon>
        <taxon>Pirellulaceae</taxon>
        <taxon>Roseiconus</taxon>
    </lineage>
</organism>
<accession>A0ABT7PJM9</accession>